<name>A0A9E2L1B0_9SPIR</name>
<keyword evidence="1" id="KW-0732">Signal</keyword>
<reference evidence="2" key="2">
    <citation type="submission" date="2021-04" db="EMBL/GenBank/DDBJ databases">
        <authorList>
            <person name="Gilroy R."/>
        </authorList>
    </citation>
    <scope>NUCLEOTIDE SEQUENCE</scope>
    <source>
        <strain evidence="2">Gambia15-2214</strain>
    </source>
</reference>
<dbReference type="Proteomes" id="UP000823914">
    <property type="component" value="Unassembled WGS sequence"/>
</dbReference>
<gene>
    <name evidence="2" type="ORF">IAA16_00500</name>
</gene>
<organism evidence="2 3">
    <name type="scientific">Candidatus Treponema excrementipullorum</name>
    <dbReference type="NCBI Taxonomy" id="2838768"/>
    <lineage>
        <taxon>Bacteria</taxon>
        <taxon>Pseudomonadati</taxon>
        <taxon>Spirochaetota</taxon>
        <taxon>Spirochaetia</taxon>
        <taxon>Spirochaetales</taxon>
        <taxon>Treponemataceae</taxon>
        <taxon>Treponema</taxon>
    </lineage>
</organism>
<sequence length="88" mass="9869">MKKVAVGLLVAFLCSFSFAGTQYIKYDCGHMIENGECRGNKDQITTEAGKCPSCQRNEDMCNSLWENADRNDEGAKKVYDEYCLPNSN</sequence>
<comment type="caution">
    <text evidence="2">The sequence shown here is derived from an EMBL/GenBank/DDBJ whole genome shotgun (WGS) entry which is preliminary data.</text>
</comment>
<evidence type="ECO:0000313" key="3">
    <source>
        <dbReference type="Proteomes" id="UP000823914"/>
    </source>
</evidence>
<evidence type="ECO:0000313" key="2">
    <source>
        <dbReference type="EMBL" id="MBU3849027.1"/>
    </source>
</evidence>
<dbReference type="EMBL" id="JAHLFV010000011">
    <property type="protein sequence ID" value="MBU3849027.1"/>
    <property type="molecule type" value="Genomic_DNA"/>
</dbReference>
<feature type="signal peptide" evidence="1">
    <location>
        <begin position="1"/>
        <end position="19"/>
    </location>
</feature>
<protein>
    <recommendedName>
        <fullName evidence="4">Secreted protein</fullName>
    </recommendedName>
</protein>
<reference evidence="2" key="1">
    <citation type="journal article" date="2021" name="PeerJ">
        <title>Extensive microbial diversity within the chicken gut microbiome revealed by metagenomics and culture.</title>
        <authorList>
            <person name="Gilroy R."/>
            <person name="Ravi A."/>
            <person name="Getino M."/>
            <person name="Pursley I."/>
            <person name="Horton D.L."/>
            <person name="Alikhan N.F."/>
            <person name="Baker D."/>
            <person name="Gharbi K."/>
            <person name="Hall N."/>
            <person name="Watson M."/>
            <person name="Adriaenssens E.M."/>
            <person name="Foster-Nyarko E."/>
            <person name="Jarju S."/>
            <person name="Secka A."/>
            <person name="Antonio M."/>
            <person name="Oren A."/>
            <person name="Chaudhuri R.R."/>
            <person name="La Ragione R."/>
            <person name="Hildebrand F."/>
            <person name="Pallen M.J."/>
        </authorList>
    </citation>
    <scope>NUCLEOTIDE SEQUENCE</scope>
    <source>
        <strain evidence="2">Gambia15-2214</strain>
    </source>
</reference>
<accession>A0A9E2L1B0</accession>
<dbReference type="AlphaFoldDB" id="A0A9E2L1B0"/>
<feature type="chain" id="PRO_5039528040" description="Secreted protein" evidence="1">
    <location>
        <begin position="20"/>
        <end position="88"/>
    </location>
</feature>
<proteinExistence type="predicted"/>
<evidence type="ECO:0000256" key="1">
    <source>
        <dbReference type="SAM" id="SignalP"/>
    </source>
</evidence>
<evidence type="ECO:0008006" key="4">
    <source>
        <dbReference type="Google" id="ProtNLM"/>
    </source>
</evidence>